<dbReference type="InterPro" id="IPR000160">
    <property type="entry name" value="GGDEF_dom"/>
</dbReference>
<dbReference type="CDD" id="cd01949">
    <property type="entry name" value="GGDEF"/>
    <property type="match status" value="1"/>
</dbReference>
<dbReference type="RefSeq" id="WP_014148130.1">
    <property type="nucleotide sequence ID" value="NC_016112.1"/>
</dbReference>
<name>G4T047_META2</name>
<dbReference type="PROSITE" id="PS50887">
    <property type="entry name" value="GGDEF"/>
    <property type="match status" value="1"/>
</dbReference>
<dbReference type="SMART" id="SM00267">
    <property type="entry name" value="GGDEF"/>
    <property type="match status" value="1"/>
</dbReference>
<dbReference type="HOGENOM" id="CLU_000445_11_24_6"/>
<accession>G4T047</accession>
<dbReference type="EC" id="2.7.7.65" evidence="2"/>
<sequence>MRDLALEEDLTTDLSILQSHLDGMINRVQQNSNALRRFQAFERRLLNLNSLSEMIVHILEGGKAFFDLDAISLCLVDKENELSEYLIQDGFDIKTTKQLTLLKDRHQLKALFGFAVKPYIGAYHPKCSEFFNYTDRKPVSVALIPLIRRGKYLGSLNFGSFQQERFIDTMATDFIEHMISVVSICLENNLNFEMMRRTSFIDTLTGVNNRRFLEQRLVEEIDRCQRSGEPLSCLFLDIDYFKLINDTHGHQAGDYILKQVAGSVKNLLRNNDVLARYGGEEFVALLSNLDESKLMAIAERIRCTVESLNMVFDGKPIQVTISIGAASYSAPKHILSNAADIAMRLIESADAALYQAKHNGRNRIENNGFIIDRALMESAASY</sequence>
<dbReference type="NCBIfam" id="TIGR00254">
    <property type="entry name" value="GGDEF"/>
    <property type="match status" value="1"/>
</dbReference>
<gene>
    <name evidence="5" type="ordered locus">MEALZ_1650</name>
</gene>
<dbReference type="SUPFAM" id="SSF55073">
    <property type="entry name" value="Nucleotide cyclase"/>
    <property type="match status" value="1"/>
</dbReference>
<proteinExistence type="predicted"/>
<dbReference type="PATRIC" id="fig|271065.3.peg.1694"/>
<evidence type="ECO:0000259" key="4">
    <source>
        <dbReference type="PROSITE" id="PS50887"/>
    </source>
</evidence>
<dbReference type="InterPro" id="IPR029787">
    <property type="entry name" value="Nucleotide_cyclase"/>
</dbReference>
<feature type="domain" description="GGDEF" evidence="4">
    <location>
        <begin position="229"/>
        <end position="369"/>
    </location>
</feature>
<dbReference type="InterPro" id="IPR050469">
    <property type="entry name" value="Diguanylate_Cyclase"/>
</dbReference>
<keyword evidence="6" id="KW-1185">Reference proteome</keyword>
<evidence type="ECO:0000256" key="1">
    <source>
        <dbReference type="ARBA" id="ARBA00001946"/>
    </source>
</evidence>
<evidence type="ECO:0000313" key="5">
    <source>
        <dbReference type="EMBL" id="CCE23337.1"/>
    </source>
</evidence>
<dbReference type="PANTHER" id="PTHR45138">
    <property type="entry name" value="REGULATORY COMPONENTS OF SENSORY TRANSDUCTION SYSTEM"/>
    <property type="match status" value="1"/>
</dbReference>
<dbReference type="Proteomes" id="UP000008315">
    <property type="component" value="Chromosome"/>
</dbReference>
<dbReference type="Gene3D" id="3.30.450.40">
    <property type="match status" value="1"/>
</dbReference>
<comment type="cofactor">
    <cofactor evidence="1">
        <name>Mg(2+)</name>
        <dbReference type="ChEBI" id="CHEBI:18420"/>
    </cofactor>
</comment>
<protein>
    <recommendedName>
        <fullName evidence="2">diguanylate cyclase</fullName>
        <ecNumber evidence="2">2.7.7.65</ecNumber>
    </recommendedName>
</protein>
<dbReference type="GO" id="GO:0052621">
    <property type="term" value="F:diguanylate cyclase activity"/>
    <property type="evidence" value="ECO:0007669"/>
    <property type="project" value="UniProtKB-EC"/>
</dbReference>
<dbReference type="PANTHER" id="PTHR45138:SF9">
    <property type="entry name" value="DIGUANYLATE CYCLASE DGCM-RELATED"/>
    <property type="match status" value="1"/>
</dbReference>
<dbReference type="InterPro" id="IPR043128">
    <property type="entry name" value="Rev_trsase/Diguanyl_cyclase"/>
</dbReference>
<dbReference type="InterPro" id="IPR029016">
    <property type="entry name" value="GAF-like_dom_sf"/>
</dbReference>
<dbReference type="GO" id="GO:1902201">
    <property type="term" value="P:negative regulation of bacterial-type flagellum-dependent cell motility"/>
    <property type="evidence" value="ECO:0007669"/>
    <property type="project" value="TreeGrafter"/>
</dbReference>
<dbReference type="GO" id="GO:0043709">
    <property type="term" value="P:cell adhesion involved in single-species biofilm formation"/>
    <property type="evidence" value="ECO:0007669"/>
    <property type="project" value="TreeGrafter"/>
</dbReference>
<dbReference type="AlphaFoldDB" id="G4T047"/>
<dbReference type="Pfam" id="PF04340">
    <property type="entry name" value="DUF484"/>
    <property type="match status" value="1"/>
</dbReference>
<dbReference type="KEGG" id="mah:MEALZ_1650"/>
<evidence type="ECO:0000256" key="2">
    <source>
        <dbReference type="ARBA" id="ARBA00012528"/>
    </source>
</evidence>
<evidence type="ECO:0000256" key="3">
    <source>
        <dbReference type="ARBA" id="ARBA00034247"/>
    </source>
</evidence>
<dbReference type="Gene3D" id="3.30.70.270">
    <property type="match status" value="1"/>
</dbReference>
<dbReference type="SUPFAM" id="SSF55781">
    <property type="entry name" value="GAF domain-like"/>
    <property type="match status" value="1"/>
</dbReference>
<organism evidence="5 6">
    <name type="scientific">Methylotuvimicrobium alcaliphilum (strain DSM 19304 / NCIMB 14124 / VKM B-2133 / 20Z)</name>
    <name type="common">Methylomicrobium alcaliphilum</name>
    <dbReference type="NCBI Taxonomy" id="1091494"/>
    <lineage>
        <taxon>Bacteria</taxon>
        <taxon>Pseudomonadati</taxon>
        <taxon>Pseudomonadota</taxon>
        <taxon>Gammaproteobacteria</taxon>
        <taxon>Methylococcales</taxon>
        <taxon>Methylococcaceae</taxon>
        <taxon>Methylotuvimicrobium</taxon>
    </lineage>
</organism>
<dbReference type="GO" id="GO:0005886">
    <property type="term" value="C:plasma membrane"/>
    <property type="evidence" value="ECO:0007669"/>
    <property type="project" value="TreeGrafter"/>
</dbReference>
<dbReference type="Pfam" id="PF00990">
    <property type="entry name" value="GGDEF"/>
    <property type="match status" value="1"/>
</dbReference>
<dbReference type="STRING" id="1091494.MEALZ_1650"/>
<reference evidence="6" key="1">
    <citation type="journal article" date="2012" name="J. Bacteriol.">
        <title>Genome sequence of the haloalkaliphilic methanotrophic bacterium Methylomicrobium alcaliphilum 20Z.</title>
        <authorList>
            <person name="Vuilleumier S."/>
            <person name="Khmelenina V.N."/>
            <person name="Bringel F."/>
            <person name="Reshetnikov A.S."/>
            <person name="Lajus A."/>
            <person name="Mangenot S."/>
            <person name="Rouy Z."/>
            <person name="Op den Camp H.J."/>
            <person name="Jetten M.S."/>
            <person name="Dispirito A.A."/>
            <person name="Dunfield P."/>
            <person name="Klotz M.G."/>
            <person name="Semrau J.D."/>
            <person name="Stein L.Y."/>
            <person name="Barbe V."/>
            <person name="Medigue C."/>
            <person name="Trotsenko Y.A."/>
            <person name="Kalyuzhnaya M.G."/>
        </authorList>
    </citation>
    <scope>NUCLEOTIDE SEQUENCE [LARGE SCALE GENOMIC DNA]</scope>
    <source>
        <strain evidence="6">DSM 19304 / NCIMB 14124 / VKM B-2133 / 20Z</strain>
    </source>
</reference>
<comment type="catalytic activity">
    <reaction evidence="3">
        <text>2 GTP = 3',3'-c-di-GMP + 2 diphosphate</text>
        <dbReference type="Rhea" id="RHEA:24898"/>
        <dbReference type="ChEBI" id="CHEBI:33019"/>
        <dbReference type="ChEBI" id="CHEBI:37565"/>
        <dbReference type="ChEBI" id="CHEBI:58805"/>
        <dbReference type="EC" id="2.7.7.65"/>
    </reaction>
</comment>
<evidence type="ECO:0000313" key="6">
    <source>
        <dbReference type="Proteomes" id="UP000008315"/>
    </source>
</evidence>
<dbReference type="EMBL" id="FO082060">
    <property type="protein sequence ID" value="CCE23337.1"/>
    <property type="molecule type" value="Genomic_DNA"/>
</dbReference>
<dbReference type="InterPro" id="IPR007435">
    <property type="entry name" value="DUF484"/>
</dbReference>
<dbReference type="FunFam" id="3.30.70.270:FF:000001">
    <property type="entry name" value="Diguanylate cyclase domain protein"/>
    <property type="match status" value="1"/>
</dbReference>